<keyword evidence="11" id="KW-1185">Reference proteome</keyword>
<dbReference type="Gramene" id="CDF34490">
    <property type="protein sequence ID" value="CDF34490"/>
    <property type="gene ID" value="CHC_T00002860001"/>
</dbReference>
<evidence type="ECO:0000256" key="6">
    <source>
        <dbReference type="ARBA" id="ARBA00022989"/>
    </source>
</evidence>
<dbReference type="OMA" id="QHARQSC"/>
<dbReference type="InterPro" id="IPR050391">
    <property type="entry name" value="Mito_Metabolite_Transporter"/>
</dbReference>
<dbReference type="SUPFAM" id="SSF103506">
    <property type="entry name" value="Mitochondrial carrier"/>
    <property type="match status" value="1"/>
</dbReference>
<dbReference type="Pfam" id="PF00153">
    <property type="entry name" value="Mito_carr"/>
    <property type="match status" value="1"/>
</dbReference>
<comment type="subcellular location">
    <subcellularLocation>
        <location evidence="1">Membrane</location>
        <topology evidence="1">Multi-pass membrane protein</topology>
    </subcellularLocation>
</comment>
<feature type="repeat" description="Solcar" evidence="8">
    <location>
        <begin position="18"/>
        <end position="109"/>
    </location>
</feature>
<keyword evidence="4 8" id="KW-0812">Transmembrane</keyword>
<evidence type="ECO:0000256" key="2">
    <source>
        <dbReference type="ARBA" id="ARBA00006375"/>
    </source>
</evidence>
<dbReference type="KEGG" id="ccp:CHC_T00002860001"/>
<accession>R7QAM1</accession>
<evidence type="ECO:0000256" key="9">
    <source>
        <dbReference type="RuleBase" id="RU000488"/>
    </source>
</evidence>
<dbReference type="EMBL" id="HG001695">
    <property type="protein sequence ID" value="CDF34490.1"/>
    <property type="molecule type" value="Genomic_DNA"/>
</dbReference>
<dbReference type="GeneID" id="17322068"/>
<reference evidence="11" key="1">
    <citation type="journal article" date="2013" name="Proc. Natl. Acad. Sci. U.S.A.">
        <title>Genome structure and metabolic features in the red seaweed Chondrus crispus shed light on evolution of the Archaeplastida.</title>
        <authorList>
            <person name="Collen J."/>
            <person name="Porcel B."/>
            <person name="Carre W."/>
            <person name="Ball S.G."/>
            <person name="Chaparro C."/>
            <person name="Tonon T."/>
            <person name="Barbeyron T."/>
            <person name="Michel G."/>
            <person name="Noel B."/>
            <person name="Valentin K."/>
            <person name="Elias M."/>
            <person name="Artiguenave F."/>
            <person name="Arun A."/>
            <person name="Aury J.M."/>
            <person name="Barbosa-Neto J.F."/>
            <person name="Bothwell J.H."/>
            <person name="Bouget F.Y."/>
            <person name="Brillet L."/>
            <person name="Cabello-Hurtado F."/>
            <person name="Capella-Gutierrez S."/>
            <person name="Charrier B."/>
            <person name="Cladiere L."/>
            <person name="Cock J.M."/>
            <person name="Coelho S.M."/>
            <person name="Colleoni C."/>
            <person name="Czjzek M."/>
            <person name="Da Silva C."/>
            <person name="Delage L."/>
            <person name="Denoeud F."/>
            <person name="Deschamps P."/>
            <person name="Dittami S.M."/>
            <person name="Gabaldon T."/>
            <person name="Gachon C.M."/>
            <person name="Groisillier A."/>
            <person name="Herve C."/>
            <person name="Jabbari K."/>
            <person name="Katinka M."/>
            <person name="Kloareg B."/>
            <person name="Kowalczyk N."/>
            <person name="Labadie K."/>
            <person name="Leblanc C."/>
            <person name="Lopez P.J."/>
            <person name="McLachlan D.H."/>
            <person name="Meslet-Cladiere L."/>
            <person name="Moustafa A."/>
            <person name="Nehr Z."/>
            <person name="Nyvall Collen P."/>
            <person name="Panaud O."/>
            <person name="Partensky F."/>
            <person name="Poulain J."/>
            <person name="Rensing S.A."/>
            <person name="Rousvoal S."/>
            <person name="Samson G."/>
            <person name="Symeonidi A."/>
            <person name="Weissenbach J."/>
            <person name="Zambounis A."/>
            <person name="Wincker P."/>
            <person name="Boyen C."/>
        </authorList>
    </citation>
    <scope>NUCLEOTIDE SEQUENCE [LARGE SCALE GENOMIC DNA]</scope>
    <source>
        <strain evidence="11">cv. Stackhouse</strain>
    </source>
</reference>
<dbReference type="PANTHER" id="PTHR45618">
    <property type="entry name" value="MITOCHONDRIAL DICARBOXYLATE CARRIER-RELATED"/>
    <property type="match status" value="1"/>
</dbReference>
<dbReference type="InterPro" id="IPR023395">
    <property type="entry name" value="MCP_dom_sf"/>
</dbReference>
<dbReference type="InterPro" id="IPR018108">
    <property type="entry name" value="MCP_transmembrane"/>
</dbReference>
<dbReference type="RefSeq" id="XP_005714309.1">
    <property type="nucleotide sequence ID" value="XM_005714252.1"/>
</dbReference>
<dbReference type="OrthoDB" id="448427at2759"/>
<name>R7QAM1_CHOCR</name>
<protein>
    <submittedName>
        <fullName evidence="10">Uncharacterized protein</fullName>
    </submittedName>
</protein>
<evidence type="ECO:0000256" key="5">
    <source>
        <dbReference type="ARBA" id="ARBA00022737"/>
    </source>
</evidence>
<comment type="similarity">
    <text evidence="2 9">Belongs to the mitochondrial carrier (TC 2.A.29) family.</text>
</comment>
<dbReference type="Gene3D" id="1.50.40.10">
    <property type="entry name" value="Mitochondrial carrier domain"/>
    <property type="match status" value="1"/>
</dbReference>
<evidence type="ECO:0000313" key="11">
    <source>
        <dbReference type="Proteomes" id="UP000012073"/>
    </source>
</evidence>
<evidence type="ECO:0000256" key="8">
    <source>
        <dbReference type="PROSITE-ProRule" id="PRU00282"/>
    </source>
</evidence>
<evidence type="ECO:0000313" key="10">
    <source>
        <dbReference type="EMBL" id="CDF34490.1"/>
    </source>
</evidence>
<dbReference type="GO" id="GO:0016020">
    <property type="term" value="C:membrane"/>
    <property type="evidence" value="ECO:0007669"/>
    <property type="project" value="UniProtKB-SubCell"/>
</dbReference>
<evidence type="ECO:0000256" key="4">
    <source>
        <dbReference type="ARBA" id="ARBA00022692"/>
    </source>
</evidence>
<dbReference type="AlphaFoldDB" id="R7QAM1"/>
<evidence type="ECO:0000256" key="1">
    <source>
        <dbReference type="ARBA" id="ARBA00004141"/>
    </source>
</evidence>
<dbReference type="PROSITE" id="PS50920">
    <property type="entry name" value="SOLCAR"/>
    <property type="match status" value="1"/>
</dbReference>
<dbReference type="Proteomes" id="UP000012073">
    <property type="component" value="Unassembled WGS sequence"/>
</dbReference>
<evidence type="ECO:0000256" key="7">
    <source>
        <dbReference type="ARBA" id="ARBA00023136"/>
    </source>
</evidence>
<keyword evidence="7 8" id="KW-0472">Membrane</keyword>
<gene>
    <name evidence="10" type="ORF">CHC_T00002860001</name>
</gene>
<evidence type="ECO:0000256" key="3">
    <source>
        <dbReference type="ARBA" id="ARBA00022448"/>
    </source>
</evidence>
<keyword evidence="6" id="KW-1133">Transmembrane helix</keyword>
<organism evidence="10 11">
    <name type="scientific">Chondrus crispus</name>
    <name type="common">Carrageen Irish moss</name>
    <name type="synonym">Polymorpha crispa</name>
    <dbReference type="NCBI Taxonomy" id="2769"/>
    <lineage>
        <taxon>Eukaryota</taxon>
        <taxon>Rhodophyta</taxon>
        <taxon>Florideophyceae</taxon>
        <taxon>Rhodymeniophycidae</taxon>
        <taxon>Gigartinales</taxon>
        <taxon>Gigartinaceae</taxon>
        <taxon>Chondrus</taxon>
    </lineage>
</organism>
<proteinExistence type="inferred from homology"/>
<dbReference type="PhylomeDB" id="R7QAM1"/>
<keyword evidence="3 9" id="KW-0813">Transport</keyword>
<sequence length="136" mass="14387">MPSGAPRNPQITQQRRPAPLWQQLALGGSSCGLATSVTHPIDTIKLRLQLQGSFSTEPAARFTGLFSGLATITRDEGFFSLYKGLSPAILRAATYSATRLGLYEPLRSAFTQGAGLSEPNFPVKVFAAVCSGATGE</sequence>
<dbReference type="PROSITE" id="PS51257">
    <property type="entry name" value="PROKAR_LIPOPROTEIN"/>
    <property type="match status" value="1"/>
</dbReference>
<keyword evidence="5" id="KW-0677">Repeat</keyword>